<name>A0ACB1AU99_MELEN</name>
<accession>A0ACB1AU99</accession>
<dbReference type="Proteomes" id="UP001497535">
    <property type="component" value="Unassembled WGS sequence"/>
</dbReference>
<keyword evidence="2" id="KW-1185">Reference proteome</keyword>
<protein>
    <submittedName>
        <fullName evidence="1">Uncharacterized protein</fullName>
    </submittedName>
</protein>
<sequence>MQGLFPGTIKTFGLSIIIADERQRQTRKASTEAINAGDGLNGKESHLLPRKICFDVKRIEPSS</sequence>
<reference evidence="1" key="1">
    <citation type="submission" date="2023-11" db="EMBL/GenBank/DDBJ databases">
        <authorList>
            <person name="Poullet M."/>
        </authorList>
    </citation>
    <scope>NUCLEOTIDE SEQUENCE</scope>
    <source>
        <strain evidence="1">E1834</strain>
    </source>
</reference>
<organism evidence="1 2">
    <name type="scientific">Meloidogyne enterolobii</name>
    <name type="common">Root-knot nematode worm</name>
    <name type="synonym">Meloidogyne mayaguensis</name>
    <dbReference type="NCBI Taxonomy" id="390850"/>
    <lineage>
        <taxon>Eukaryota</taxon>
        <taxon>Metazoa</taxon>
        <taxon>Ecdysozoa</taxon>
        <taxon>Nematoda</taxon>
        <taxon>Chromadorea</taxon>
        <taxon>Rhabditida</taxon>
        <taxon>Tylenchina</taxon>
        <taxon>Tylenchomorpha</taxon>
        <taxon>Tylenchoidea</taxon>
        <taxon>Meloidogynidae</taxon>
        <taxon>Meloidogyninae</taxon>
        <taxon>Meloidogyne</taxon>
    </lineage>
</organism>
<comment type="caution">
    <text evidence="1">The sequence shown here is derived from an EMBL/GenBank/DDBJ whole genome shotgun (WGS) entry which is preliminary data.</text>
</comment>
<dbReference type="EMBL" id="CAVMJV010000109">
    <property type="protein sequence ID" value="CAK5101281.1"/>
    <property type="molecule type" value="Genomic_DNA"/>
</dbReference>
<evidence type="ECO:0000313" key="2">
    <source>
        <dbReference type="Proteomes" id="UP001497535"/>
    </source>
</evidence>
<gene>
    <name evidence="1" type="ORF">MENTE1834_LOCUS42256</name>
</gene>
<proteinExistence type="predicted"/>
<evidence type="ECO:0000313" key="1">
    <source>
        <dbReference type="EMBL" id="CAK5101281.1"/>
    </source>
</evidence>